<evidence type="ECO:0000313" key="4">
    <source>
        <dbReference type="Proteomes" id="UP000017836"/>
    </source>
</evidence>
<dbReference type="GO" id="GO:0005509">
    <property type="term" value="F:calcium ion binding"/>
    <property type="evidence" value="ECO:0007669"/>
    <property type="project" value="InterPro"/>
</dbReference>
<dbReference type="Gramene" id="ERN11161">
    <property type="protein sequence ID" value="ERN11161"/>
    <property type="gene ID" value="AMTR_s00024p00192350"/>
</dbReference>
<dbReference type="KEGG" id="atr:18439351"/>
<dbReference type="PROSITE" id="PS50222">
    <property type="entry name" value="EF_HAND_2"/>
    <property type="match status" value="2"/>
</dbReference>
<sequence>MSVAILDGSTVRDFVEDLKAFNESVNESFSDLDIDHDGVLSRSELRRAFECLRLLESDFGSDSRLTPEELTRLYDSVFDKFDYDHSGAVDLEEFRSEMREIMLATADGLGAAPVEIVLEEGSFLLQAVKHENEKNGEGVN</sequence>
<dbReference type="OMA" id="WWPCALR"/>
<gene>
    <name evidence="3" type="ORF">AMTR_s00024p00192350</name>
</gene>
<organism evidence="3 4">
    <name type="scientific">Amborella trichopoda</name>
    <dbReference type="NCBI Taxonomy" id="13333"/>
    <lineage>
        <taxon>Eukaryota</taxon>
        <taxon>Viridiplantae</taxon>
        <taxon>Streptophyta</taxon>
        <taxon>Embryophyta</taxon>
        <taxon>Tracheophyta</taxon>
        <taxon>Spermatophyta</taxon>
        <taxon>Magnoliopsida</taxon>
        <taxon>Amborellales</taxon>
        <taxon>Amborellaceae</taxon>
        <taxon>Amborella</taxon>
    </lineage>
</organism>
<dbReference type="Proteomes" id="UP000017836">
    <property type="component" value="Unassembled WGS sequence"/>
</dbReference>
<evidence type="ECO:0000259" key="2">
    <source>
        <dbReference type="PROSITE" id="PS50222"/>
    </source>
</evidence>
<dbReference type="OrthoDB" id="186625at2759"/>
<feature type="domain" description="EF-hand" evidence="2">
    <location>
        <begin position="69"/>
        <end position="104"/>
    </location>
</feature>
<dbReference type="InterPro" id="IPR002048">
    <property type="entry name" value="EF_hand_dom"/>
</dbReference>
<keyword evidence="4" id="KW-1185">Reference proteome</keyword>
<dbReference type="HOGENOM" id="CLU_124159_1_0_1"/>
<feature type="domain" description="EF-hand" evidence="2">
    <location>
        <begin position="20"/>
        <end position="55"/>
    </location>
</feature>
<dbReference type="AlphaFoldDB" id="W1PU14"/>
<name>W1PU14_AMBTC</name>
<evidence type="ECO:0000313" key="3">
    <source>
        <dbReference type="EMBL" id="ERN11161.1"/>
    </source>
</evidence>
<dbReference type="PROSITE" id="PS00018">
    <property type="entry name" value="EF_HAND_1"/>
    <property type="match status" value="2"/>
</dbReference>
<dbReference type="Gene3D" id="1.10.238.10">
    <property type="entry name" value="EF-hand"/>
    <property type="match status" value="1"/>
</dbReference>
<dbReference type="SUPFAM" id="SSF47473">
    <property type="entry name" value="EF-hand"/>
    <property type="match status" value="1"/>
</dbReference>
<proteinExistence type="predicted"/>
<dbReference type="InterPro" id="IPR011992">
    <property type="entry name" value="EF-hand-dom_pair"/>
</dbReference>
<dbReference type="Pfam" id="PF13499">
    <property type="entry name" value="EF-hand_7"/>
    <property type="match status" value="1"/>
</dbReference>
<protein>
    <recommendedName>
        <fullName evidence="2">EF-hand domain-containing protein</fullName>
    </recommendedName>
</protein>
<dbReference type="EMBL" id="KI392710">
    <property type="protein sequence ID" value="ERN11161.1"/>
    <property type="molecule type" value="Genomic_DNA"/>
</dbReference>
<dbReference type="InterPro" id="IPR018247">
    <property type="entry name" value="EF_Hand_1_Ca_BS"/>
</dbReference>
<reference evidence="4" key="1">
    <citation type="journal article" date="2013" name="Science">
        <title>The Amborella genome and the evolution of flowering plants.</title>
        <authorList>
            <consortium name="Amborella Genome Project"/>
        </authorList>
    </citation>
    <scope>NUCLEOTIDE SEQUENCE [LARGE SCALE GENOMIC DNA]</scope>
</reference>
<dbReference type="eggNOG" id="ENOG502RZ8B">
    <property type="taxonomic scope" value="Eukaryota"/>
</dbReference>
<dbReference type="PANTHER" id="PTHR34574:SF5">
    <property type="entry name" value="CALCIUM-BINDING EF-HAND FAMILY PROTEIN"/>
    <property type="match status" value="1"/>
</dbReference>
<keyword evidence="1" id="KW-0106">Calcium</keyword>
<dbReference type="SMART" id="SM00054">
    <property type="entry name" value="EFh"/>
    <property type="match status" value="2"/>
</dbReference>
<accession>W1PU14</accession>
<dbReference type="PANTHER" id="PTHR34574">
    <property type="entry name" value="CALCIUM-BINDING EF-HAND FAMILY PROTEIN-RELATED"/>
    <property type="match status" value="1"/>
</dbReference>
<evidence type="ECO:0000256" key="1">
    <source>
        <dbReference type="ARBA" id="ARBA00022837"/>
    </source>
</evidence>